<dbReference type="InterPro" id="IPR022813">
    <property type="entry name" value="SecD/SecF_arch_bac"/>
</dbReference>
<feature type="transmembrane region" description="Helical" evidence="9">
    <location>
        <begin position="264"/>
        <end position="291"/>
    </location>
</feature>
<feature type="transmembrane region" description="Helical" evidence="9">
    <location>
        <begin position="133"/>
        <end position="154"/>
    </location>
</feature>
<keyword evidence="4 9" id="KW-0812">Transmembrane</keyword>
<evidence type="ECO:0000313" key="12">
    <source>
        <dbReference type="EMBL" id="MEM5948271.1"/>
    </source>
</evidence>
<comment type="caution">
    <text evidence="12">The sequence shown here is derived from an EMBL/GenBank/DDBJ whole genome shotgun (WGS) entry which is preliminary data.</text>
</comment>
<dbReference type="EMBL" id="JBCHKQ010000003">
    <property type="protein sequence ID" value="MEM5948271.1"/>
    <property type="molecule type" value="Genomic_DNA"/>
</dbReference>
<proteinExistence type="inferred from homology"/>
<organism evidence="12 13">
    <name type="scientific">Rarispira pelagica</name>
    <dbReference type="NCBI Taxonomy" id="3141764"/>
    <lineage>
        <taxon>Bacteria</taxon>
        <taxon>Pseudomonadati</taxon>
        <taxon>Spirochaetota</taxon>
        <taxon>Spirochaetia</taxon>
        <taxon>Winmispirales</taxon>
        <taxon>Winmispiraceae</taxon>
        <taxon>Rarispira</taxon>
    </lineage>
</organism>
<dbReference type="InterPro" id="IPR022645">
    <property type="entry name" value="SecD/SecF_bac"/>
</dbReference>
<keyword evidence="13" id="KW-1185">Reference proteome</keyword>
<protein>
    <recommendedName>
        <fullName evidence="9">Protein-export membrane protein SecF</fullName>
    </recommendedName>
</protein>
<dbReference type="SUPFAM" id="SSF82866">
    <property type="entry name" value="Multidrug efflux transporter AcrB transmembrane domain"/>
    <property type="match status" value="1"/>
</dbReference>
<dbReference type="HAMAP" id="MF_01464_B">
    <property type="entry name" value="SecF_B"/>
    <property type="match status" value="1"/>
</dbReference>
<comment type="subcellular location">
    <subcellularLocation>
        <location evidence="1 9">Cell membrane</location>
        <topology evidence="1 9">Multi-pass membrane protein</topology>
    </subcellularLocation>
</comment>
<evidence type="ECO:0000256" key="4">
    <source>
        <dbReference type="ARBA" id="ARBA00022692"/>
    </source>
</evidence>
<dbReference type="InterPro" id="IPR005665">
    <property type="entry name" value="SecF_bac"/>
</dbReference>
<dbReference type="PANTHER" id="PTHR30081">
    <property type="entry name" value="PROTEIN-EXPORT MEMBRANE PROTEIN SEC"/>
    <property type="match status" value="1"/>
</dbReference>
<evidence type="ECO:0000256" key="1">
    <source>
        <dbReference type="ARBA" id="ARBA00004651"/>
    </source>
</evidence>
<feature type="transmembrane region" description="Helical" evidence="9">
    <location>
        <begin position="188"/>
        <end position="209"/>
    </location>
</feature>
<feature type="compositionally biased region" description="Basic and acidic residues" evidence="10">
    <location>
        <begin position="306"/>
        <end position="324"/>
    </location>
</feature>
<gene>
    <name evidence="9 12" type="primary">secF</name>
    <name evidence="12" type="ORF">WKV44_06920</name>
</gene>
<keyword evidence="7 9" id="KW-0811">Translocation</keyword>
<evidence type="ECO:0000256" key="7">
    <source>
        <dbReference type="ARBA" id="ARBA00023010"/>
    </source>
</evidence>
<dbReference type="PANTHER" id="PTHR30081:SF8">
    <property type="entry name" value="PROTEIN TRANSLOCASE SUBUNIT SECF"/>
    <property type="match status" value="1"/>
</dbReference>
<dbReference type="InterPro" id="IPR055344">
    <property type="entry name" value="SecD_SecF_C_bact"/>
</dbReference>
<evidence type="ECO:0000256" key="2">
    <source>
        <dbReference type="ARBA" id="ARBA00022448"/>
    </source>
</evidence>
<feature type="transmembrane region" description="Helical" evidence="9">
    <location>
        <begin position="161"/>
        <end position="182"/>
    </location>
</feature>
<dbReference type="NCBIfam" id="TIGR00916">
    <property type="entry name" value="2A0604s01"/>
    <property type="match status" value="1"/>
</dbReference>
<comment type="function">
    <text evidence="9">Part of the Sec protein translocase complex. Interacts with the SecYEG preprotein conducting channel. SecDF uses the proton motive force (PMF) to complete protein translocation after the ATP-dependent function of SecA.</text>
</comment>
<keyword evidence="8 9" id="KW-0472">Membrane</keyword>
<evidence type="ECO:0000256" key="10">
    <source>
        <dbReference type="SAM" id="MobiDB-lite"/>
    </source>
</evidence>
<feature type="compositionally biased region" description="Basic residues" evidence="10">
    <location>
        <begin position="337"/>
        <end position="350"/>
    </location>
</feature>
<feature type="region of interest" description="Disordered" evidence="10">
    <location>
        <begin position="306"/>
        <end position="350"/>
    </location>
</feature>
<evidence type="ECO:0000256" key="5">
    <source>
        <dbReference type="ARBA" id="ARBA00022927"/>
    </source>
</evidence>
<dbReference type="NCBIfam" id="TIGR00966">
    <property type="entry name" value="transloc_SecF"/>
    <property type="match status" value="1"/>
</dbReference>
<evidence type="ECO:0000313" key="13">
    <source>
        <dbReference type="Proteomes" id="UP001466331"/>
    </source>
</evidence>
<dbReference type="Gene3D" id="1.20.1640.10">
    <property type="entry name" value="Multidrug efflux transporter AcrB transmembrane domain"/>
    <property type="match status" value="1"/>
</dbReference>
<keyword evidence="2 9" id="KW-0813">Transport</keyword>
<dbReference type="InterPro" id="IPR048634">
    <property type="entry name" value="SecD_SecF_C"/>
</dbReference>
<evidence type="ECO:0000256" key="8">
    <source>
        <dbReference type="ARBA" id="ARBA00023136"/>
    </source>
</evidence>
<keyword evidence="6 9" id="KW-1133">Transmembrane helix</keyword>
<comment type="subunit">
    <text evidence="9">Forms a complex with SecD. Part of the essential Sec protein translocation apparatus which comprises SecA, SecYEG and auxiliary proteins SecDF. Other proteins may also be involved.</text>
</comment>
<sequence length="350" mass="38714">MKVVRFTKYRFIAITISLLIIIGGAVGTYLNGGFNLGIDFKAGMTEQVSIKSSSPVDIEEVRAALSGLDAQIQQVGDAEANEFIIKVKQEGNDDNFRDKMREKILSALSSAFGSSNVEERSSNYIGPRFSATLATQSVTLVLIAFLFMLVYVWFRFEFSYSIGAITALFHDTLMVLGIIGLTQLEFTTATIAAVLTIVGYSINDTIVVFDRIRENTTLLKEKPFKDIVNISITETLSRTLITSFTTFIAVAAIYVFATGEIQRFALTLMIGIIVGTYSSIFIASPIMMAIYTRKKKEEETIKEKKAIEAEKRASQEPVKEEKTIDNGTPAGEALVSGKKKVPRSKRKKKK</sequence>
<evidence type="ECO:0000256" key="9">
    <source>
        <dbReference type="HAMAP-Rule" id="MF_01464"/>
    </source>
</evidence>
<keyword evidence="5 9" id="KW-0653">Protein transport</keyword>
<feature type="domain" description="Protein export membrane protein SecD/SecF C-terminal" evidence="11">
    <location>
        <begin position="113"/>
        <end position="291"/>
    </location>
</feature>
<evidence type="ECO:0000256" key="6">
    <source>
        <dbReference type="ARBA" id="ARBA00022989"/>
    </source>
</evidence>
<evidence type="ECO:0000256" key="3">
    <source>
        <dbReference type="ARBA" id="ARBA00022475"/>
    </source>
</evidence>
<dbReference type="Pfam" id="PF02355">
    <property type="entry name" value="SecD_SecF_C"/>
    <property type="match status" value="1"/>
</dbReference>
<accession>A0ABU9UCU6</accession>
<feature type="transmembrane region" description="Helical" evidence="9">
    <location>
        <begin position="240"/>
        <end position="258"/>
    </location>
</feature>
<evidence type="ECO:0000259" key="11">
    <source>
        <dbReference type="Pfam" id="PF02355"/>
    </source>
</evidence>
<dbReference type="Proteomes" id="UP001466331">
    <property type="component" value="Unassembled WGS sequence"/>
</dbReference>
<keyword evidence="3 9" id="KW-1003">Cell membrane</keyword>
<comment type="similarity">
    <text evidence="9">Belongs to the SecD/SecF family. SecF subfamily.</text>
</comment>
<name>A0ABU9UCU6_9SPIR</name>
<dbReference type="RefSeq" id="WP_420069724.1">
    <property type="nucleotide sequence ID" value="NZ_JBCHKQ010000003.1"/>
</dbReference>
<dbReference type="PRINTS" id="PR01755">
    <property type="entry name" value="SECFTRNLCASE"/>
</dbReference>
<reference evidence="12 13" key="1">
    <citation type="submission" date="2024-03" db="EMBL/GenBank/DDBJ databases">
        <title>Ignisphaera cupida sp. nov., a hyperthermophilic hydrolytic archaeon from a hot spring of Kamchatka, and proposal of Ignisphaeraceae fam. nov.</title>
        <authorList>
            <person name="Podosokorskaya O.A."/>
            <person name="Elcheninov A.G."/>
            <person name="Maltseva A.I."/>
            <person name="Zayulina K.S."/>
            <person name="Novikov A."/>
            <person name="Merkel A.Y."/>
        </authorList>
    </citation>
    <scope>NUCLEOTIDE SEQUENCE [LARGE SCALE GENOMIC DNA]</scope>
    <source>
        <strain evidence="12 13">38H-sp</strain>
    </source>
</reference>
<feature type="transmembrane region" description="Helical" evidence="9">
    <location>
        <begin position="12"/>
        <end position="30"/>
    </location>
</feature>